<sequence>MEKVIKVAYSLSDSKTLHNGGFCWFYAINRLSTELIPTSLISVIINKMTNTTVIKNFRETIRLALAAIILISVLAILLSHTHIDHTDAVETDVSAIVPIGILIVFAIGLMTLVKPQRETQSDAHWDSRSNP</sequence>
<proteinExistence type="predicted"/>
<evidence type="ECO:0000256" key="1">
    <source>
        <dbReference type="SAM" id="Phobius"/>
    </source>
</evidence>
<name>A0A1G1Z516_9BACT</name>
<dbReference type="Proteomes" id="UP000178744">
    <property type="component" value="Unassembled WGS sequence"/>
</dbReference>
<keyword evidence="1" id="KW-0472">Membrane</keyword>
<feature type="transmembrane region" description="Helical" evidence="1">
    <location>
        <begin position="63"/>
        <end position="83"/>
    </location>
</feature>
<dbReference type="STRING" id="1797690.A3B23_00745"/>
<keyword evidence="1" id="KW-0812">Transmembrane</keyword>
<protein>
    <submittedName>
        <fullName evidence="2">Uncharacterized protein</fullName>
    </submittedName>
</protein>
<accession>A0A1G1Z516</accession>
<dbReference type="EMBL" id="MHIY01000020">
    <property type="protein sequence ID" value="OGY59712.1"/>
    <property type="molecule type" value="Genomic_DNA"/>
</dbReference>
<evidence type="ECO:0000313" key="2">
    <source>
        <dbReference type="EMBL" id="OGY59712.1"/>
    </source>
</evidence>
<gene>
    <name evidence="2" type="ORF">A3B23_00745</name>
</gene>
<reference evidence="2 3" key="1">
    <citation type="journal article" date="2016" name="Nat. Commun.">
        <title>Thousands of microbial genomes shed light on interconnected biogeochemical processes in an aquifer system.</title>
        <authorList>
            <person name="Anantharaman K."/>
            <person name="Brown C.T."/>
            <person name="Hug L.A."/>
            <person name="Sharon I."/>
            <person name="Castelle C.J."/>
            <person name="Probst A.J."/>
            <person name="Thomas B.C."/>
            <person name="Singh A."/>
            <person name="Wilkins M.J."/>
            <person name="Karaoz U."/>
            <person name="Brodie E.L."/>
            <person name="Williams K.H."/>
            <person name="Hubbard S.S."/>
            <person name="Banfield J.F."/>
        </authorList>
    </citation>
    <scope>NUCLEOTIDE SEQUENCE [LARGE SCALE GENOMIC DNA]</scope>
</reference>
<keyword evidence="1" id="KW-1133">Transmembrane helix</keyword>
<organism evidence="2 3">
    <name type="scientific">Candidatus Colwellbacteria bacterium RIFCSPLOWO2_01_FULL_48_10</name>
    <dbReference type="NCBI Taxonomy" id="1797690"/>
    <lineage>
        <taxon>Bacteria</taxon>
        <taxon>Candidatus Colwelliibacteriota</taxon>
    </lineage>
</organism>
<dbReference type="AlphaFoldDB" id="A0A1G1Z516"/>
<feature type="transmembrane region" description="Helical" evidence="1">
    <location>
        <begin position="95"/>
        <end position="113"/>
    </location>
</feature>
<comment type="caution">
    <text evidence="2">The sequence shown here is derived from an EMBL/GenBank/DDBJ whole genome shotgun (WGS) entry which is preliminary data.</text>
</comment>
<evidence type="ECO:0000313" key="3">
    <source>
        <dbReference type="Proteomes" id="UP000178744"/>
    </source>
</evidence>